<dbReference type="EMBL" id="HBIB01024167">
    <property type="protein sequence ID" value="CAE0253599.1"/>
    <property type="molecule type" value="Transcribed_RNA"/>
</dbReference>
<dbReference type="InterPro" id="IPR000462">
    <property type="entry name" value="CDP-OH_P_trans"/>
</dbReference>
<protein>
    <recommendedName>
        <fullName evidence="12">CDP-diacylglycerol--inositol 3-phosphatidyltransferase</fullName>
    </recommendedName>
</protein>
<evidence type="ECO:0000256" key="2">
    <source>
        <dbReference type="ARBA" id="ARBA00022679"/>
    </source>
</evidence>
<keyword evidence="3 10" id="KW-0812">Transmembrane</keyword>
<evidence type="ECO:0000256" key="4">
    <source>
        <dbReference type="ARBA" id="ARBA00022989"/>
    </source>
</evidence>
<feature type="region of interest" description="Disordered" evidence="9">
    <location>
        <begin position="141"/>
        <end position="173"/>
    </location>
</feature>
<dbReference type="PROSITE" id="PS00379">
    <property type="entry name" value="CDP_ALCOHOL_P_TRANSF"/>
    <property type="match status" value="1"/>
</dbReference>
<name>A0A7S3G6Z0_9EUKA</name>
<feature type="transmembrane region" description="Helical" evidence="10">
    <location>
        <begin position="254"/>
        <end position="275"/>
    </location>
</feature>
<sequence>MSEKNAAAAHRRVLLFVPNLIGYARLILLAVGVAAERWNPAVFFYLWLVSASLDLVDGIAARKLKQCSHFGEVLDVVADNVTRTLVWSMVARTARGTVETHLAPFFISVEWITFVSSHSLSIEARRHWKEEVGGDKIKSRDASVNKGVSASSSEGSRKPDENQDGIPAESEREATPPPYLLRKIFENNFKNVFGFTAIVSTFALPMILYLIALPDDVRQEGVVDPIGVFSLLLSLFPSSSLFHTLMFTTSSTPVPILTFLLCAYAVCGRVLAFLAEMWVMRTYVISLLDKDGRSS</sequence>
<evidence type="ECO:0008006" key="12">
    <source>
        <dbReference type="Google" id="ProtNLM"/>
    </source>
</evidence>
<evidence type="ECO:0000256" key="10">
    <source>
        <dbReference type="SAM" id="Phobius"/>
    </source>
</evidence>
<evidence type="ECO:0000256" key="8">
    <source>
        <dbReference type="RuleBase" id="RU003750"/>
    </source>
</evidence>
<dbReference type="Gene3D" id="1.20.120.1760">
    <property type="match status" value="1"/>
</dbReference>
<keyword evidence="5" id="KW-0443">Lipid metabolism</keyword>
<reference evidence="11" key="1">
    <citation type="submission" date="2021-01" db="EMBL/GenBank/DDBJ databases">
        <authorList>
            <person name="Corre E."/>
            <person name="Pelletier E."/>
            <person name="Niang G."/>
            <person name="Scheremetjew M."/>
            <person name="Finn R."/>
            <person name="Kale V."/>
            <person name="Holt S."/>
            <person name="Cochrane G."/>
            <person name="Meng A."/>
            <person name="Brown T."/>
            <person name="Cohen L."/>
        </authorList>
    </citation>
    <scope>NUCLEOTIDE SEQUENCE</scope>
    <source>
        <strain evidence="11">NIES-2562</strain>
    </source>
</reference>
<dbReference type="Pfam" id="PF01066">
    <property type="entry name" value="CDP-OH_P_transf"/>
    <property type="match status" value="1"/>
</dbReference>
<evidence type="ECO:0000256" key="5">
    <source>
        <dbReference type="ARBA" id="ARBA00023098"/>
    </source>
</evidence>
<keyword evidence="4 10" id="KW-1133">Transmembrane helix</keyword>
<dbReference type="AlphaFoldDB" id="A0A7S3G6Z0"/>
<dbReference type="GO" id="GO:0016780">
    <property type="term" value="F:phosphotransferase activity, for other substituted phosphate groups"/>
    <property type="evidence" value="ECO:0007669"/>
    <property type="project" value="InterPro"/>
</dbReference>
<keyword evidence="2 8" id="KW-0808">Transferase</keyword>
<dbReference type="InterPro" id="IPR043130">
    <property type="entry name" value="CDP-OH_PTrfase_TM_dom"/>
</dbReference>
<dbReference type="GO" id="GO:0008654">
    <property type="term" value="P:phospholipid biosynthetic process"/>
    <property type="evidence" value="ECO:0007669"/>
    <property type="project" value="InterPro"/>
</dbReference>
<evidence type="ECO:0000256" key="6">
    <source>
        <dbReference type="ARBA" id="ARBA00023136"/>
    </source>
</evidence>
<dbReference type="PANTHER" id="PTHR15362">
    <property type="entry name" value="PHOSPHATIDYLINOSITOL SYNTHASE"/>
    <property type="match status" value="1"/>
</dbReference>
<organism evidence="11">
    <name type="scientific">Palpitomonas bilix</name>
    <dbReference type="NCBI Taxonomy" id="652834"/>
    <lineage>
        <taxon>Eukaryota</taxon>
        <taxon>Eukaryota incertae sedis</taxon>
    </lineage>
</organism>
<evidence type="ECO:0000256" key="1">
    <source>
        <dbReference type="ARBA" id="ARBA00004141"/>
    </source>
</evidence>
<feature type="transmembrane region" description="Helical" evidence="10">
    <location>
        <begin position="192"/>
        <end position="214"/>
    </location>
</feature>
<dbReference type="InterPro" id="IPR048254">
    <property type="entry name" value="CDP_ALCOHOL_P_TRANSF_CS"/>
</dbReference>
<keyword evidence="6 10" id="KW-0472">Membrane</keyword>
<keyword evidence="7" id="KW-1208">Phospholipid metabolism</keyword>
<comment type="similarity">
    <text evidence="8">Belongs to the CDP-alcohol phosphatidyltransferase class-I family.</text>
</comment>
<gene>
    <name evidence="11" type="ORF">PBIL07802_LOCUS15834</name>
</gene>
<dbReference type="GO" id="GO:0016020">
    <property type="term" value="C:membrane"/>
    <property type="evidence" value="ECO:0007669"/>
    <property type="project" value="UniProtKB-SubCell"/>
</dbReference>
<evidence type="ECO:0000256" key="9">
    <source>
        <dbReference type="SAM" id="MobiDB-lite"/>
    </source>
</evidence>
<evidence type="ECO:0000313" key="11">
    <source>
        <dbReference type="EMBL" id="CAE0253599.1"/>
    </source>
</evidence>
<dbReference type="PANTHER" id="PTHR15362:SF13">
    <property type="entry name" value="SI:CH1073-145M9.1"/>
    <property type="match status" value="1"/>
</dbReference>
<accession>A0A7S3G6Z0</accession>
<feature type="transmembrane region" description="Helical" evidence="10">
    <location>
        <begin position="12"/>
        <end position="35"/>
    </location>
</feature>
<feature type="transmembrane region" description="Helical" evidence="10">
    <location>
        <begin position="226"/>
        <end position="247"/>
    </location>
</feature>
<evidence type="ECO:0000256" key="3">
    <source>
        <dbReference type="ARBA" id="ARBA00022692"/>
    </source>
</evidence>
<proteinExistence type="inferred from homology"/>
<evidence type="ECO:0000256" key="7">
    <source>
        <dbReference type="ARBA" id="ARBA00023264"/>
    </source>
</evidence>
<comment type="subcellular location">
    <subcellularLocation>
        <location evidence="1">Membrane</location>
        <topology evidence="1">Multi-pass membrane protein</topology>
    </subcellularLocation>
</comment>